<evidence type="ECO:0000256" key="2">
    <source>
        <dbReference type="SAM" id="Phobius"/>
    </source>
</evidence>
<dbReference type="EMBL" id="FOQY01000050">
    <property type="protein sequence ID" value="SFL05571.1"/>
    <property type="molecule type" value="Genomic_DNA"/>
</dbReference>
<gene>
    <name evidence="3" type="ORF">SAMN05216275_15042</name>
</gene>
<feature type="region of interest" description="Disordered" evidence="1">
    <location>
        <begin position="1"/>
        <end position="20"/>
    </location>
</feature>
<evidence type="ECO:0000313" key="3">
    <source>
        <dbReference type="EMBL" id="SFL05571.1"/>
    </source>
</evidence>
<dbReference type="Proteomes" id="UP000199111">
    <property type="component" value="Unassembled WGS sequence"/>
</dbReference>
<feature type="transmembrane region" description="Helical" evidence="2">
    <location>
        <begin position="80"/>
        <end position="98"/>
    </location>
</feature>
<dbReference type="AlphaFoldDB" id="A0A1I4EN42"/>
<name>A0A1I4EN42_9ACTN</name>
<protein>
    <submittedName>
        <fullName evidence="3">Cadmium resistance transporter</fullName>
    </submittedName>
</protein>
<reference evidence="4" key="1">
    <citation type="submission" date="2016-10" db="EMBL/GenBank/DDBJ databases">
        <authorList>
            <person name="Varghese N."/>
            <person name="Submissions S."/>
        </authorList>
    </citation>
    <scope>NUCLEOTIDE SEQUENCE [LARGE SCALE GENOMIC DNA]</scope>
    <source>
        <strain evidence="4">CGMCC 4.2126</strain>
    </source>
</reference>
<dbReference type="Pfam" id="PF03596">
    <property type="entry name" value="Cad"/>
    <property type="match status" value="1"/>
</dbReference>
<keyword evidence="4" id="KW-1185">Reference proteome</keyword>
<keyword evidence="2" id="KW-1133">Transmembrane helix</keyword>
<evidence type="ECO:0000256" key="1">
    <source>
        <dbReference type="SAM" id="MobiDB-lite"/>
    </source>
</evidence>
<proteinExistence type="predicted"/>
<feature type="transmembrane region" description="Helical" evidence="2">
    <location>
        <begin position="44"/>
        <end position="68"/>
    </location>
</feature>
<accession>A0A1I4EN42</accession>
<evidence type="ECO:0000313" key="4">
    <source>
        <dbReference type="Proteomes" id="UP000199111"/>
    </source>
</evidence>
<sequence length="103" mass="10772">MIVGRPVPDRQAGGGRPRGAGVTLANGADNISVYTPMFRTIGPAAGLVTIVVFALLVAVWCAAASWLGSHKKIIGLVERAGRWLVPVVFMVIGAVIMAESAFR</sequence>
<organism evidence="3 4">
    <name type="scientific">Streptosporangium canum</name>
    <dbReference type="NCBI Taxonomy" id="324952"/>
    <lineage>
        <taxon>Bacteria</taxon>
        <taxon>Bacillati</taxon>
        <taxon>Actinomycetota</taxon>
        <taxon>Actinomycetes</taxon>
        <taxon>Streptosporangiales</taxon>
        <taxon>Streptosporangiaceae</taxon>
        <taxon>Streptosporangium</taxon>
    </lineage>
</organism>
<keyword evidence="2" id="KW-0812">Transmembrane</keyword>
<dbReference type="InterPro" id="IPR004676">
    <property type="entry name" value="Cd-R_transporter"/>
</dbReference>
<keyword evidence="2" id="KW-0472">Membrane</keyword>